<gene>
    <name evidence="3" type="ORF">GCM10009550_42500</name>
</gene>
<feature type="compositionally biased region" description="Low complexity" evidence="1">
    <location>
        <begin position="25"/>
        <end position="37"/>
    </location>
</feature>
<evidence type="ECO:0000313" key="3">
    <source>
        <dbReference type="EMBL" id="GAA0956464.1"/>
    </source>
</evidence>
<evidence type="ECO:0000256" key="1">
    <source>
        <dbReference type="SAM" id="MobiDB-lite"/>
    </source>
</evidence>
<keyword evidence="2" id="KW-0472">Membrane</keyword>
<accession>A0ABP4BWX5</accession>
<keyword evidence="2" id="KW-1133">Transmembrane helix</keyword>
<dbReference type="RefSeq" id="WP_344242627.1">
    <property type="nucleotide sequence ID" value="NZ_BAAAHH010000017.1"/>
</dbReference>
<dbReference type="Proteomes" id="UP001500665">
    <property type="component" value="Unassembled WGS sequence"/>
</dbReference>
<feature type="transmembrane region" description="Helical" evidence="2">
    <location>
        <begin position="110"/>
        <end position="130"/>
    </location>
</feature>
<comment type="caution">
    <text evidence="3">The sequence shown here is derived from an EMBL/GenBank/DDBJ whole genome shotgun (WGS) entry which is preliminary data.</text>
</comment>
<dbReference type="EMBL" id="BAAAHH010000017">
    <property type="protein sequence ID" value="GAA0956464.1"/>
    <property type="molecule type" value="Genomic_DNA"/>
</dbReference>
<sequence length="293" mass="31215">MSKTTETEEALEAAEAPETTEAETTEAGTTEAGTTEAGKPEEGKADLEKADPEKDEAEAGKPEPKASVKADAKESDAEESAEDGAAPVAKTAARDDEPARGLRDRLNGGVVGVVALVLLVASLVASAFLWTSYSEASGELSVQKQVRTRSAEFTRSFLLYDKADLDGWEKRLTALAAPDYRSAISQSVKMQFPVIETFEASSQVTIRDVFLNDFDGSVAKAVVVADSRVTSKDFVRTATGMRLLVELNRIKGEWLISGVGVLGIDNEVMTDADGKEIDPSKIEVPEVVPSTTP</sequence>
<feature type="compositionally biased region" description="Basic and acidic residues" evidence="1">
    <location>
        <begin position="38"/>
        <end position="75"/>
    </location>
</feature>
<evidence type="ECO:0000256" key="2">
    <source>
        <dbReference type="SAM" id="Phobius"/>
    </source>
</evidence>
<keyword evidence="4" id="KW-1185">Reference proteome</keyword>
<reference evidence="4" key="1">
    <citation type="journal article" date="2019" name="Int. J. Syst. Evol. Microbiol.">
        <title>The Global Catalogue of Microorganisms (GCM) 10K type strain sequencing project: providing services to taxonomists for standard genome sequencing and annotation.</title>
        <authorList>
            <consortium name="The Broad Institute Genomics Platform"/>
            <consortium name="The Broad Institute Genome Sequencing Center for Infectious Disease"/>
            <person name="Wu L."/>
            <person name="Ma J."/>
        </authorList>
    </citation>
    <scope>NUCLEOTIDE SEQUENCE [LARGE SCALE GENOMIC DNA]</scope>
    <source>
        <strain evidence="4">JCM 10696</strain>
    </source>
</reference>
<proteinExistence type="predicted"/>
<protein>
    <recommendedName>
        <fullName evidence="5">Mce-associated membrane protein</fullName>
    </recommendedName>
</protein>
<feature type="compositionally biased region" description="Basic and acidic residues" evidence="1">
    <location>
        <begin position="92"/>
        <end position="104"/>
    </location>
</feature>
<keyword evidence="2" id="KW-0812">Transmembrane</keyword>
<evidence type="ECO:0008006" key="5">
    <source>
        <dbReference type="Google" id="ProtNLM"/>
    </source>
</evidence>
<feature type="region of interest" description="Disordered" evidence="1">
    <location>
        <begin position="1"/>
        <end position="104"/>
    </location>
</feature>
<evidence type="ECO:0000313" key="4">
    <source>
        <dbReference type="Proteomes" id="UP001500665"/>
    </source>
</evidence>
<name>A0ABP4BWX5_9ACTN</name>
<organism evidence="3 4">
    <name type="scientific">Actinocorallia libanotica</name>
    <dbReference type="NCBI Taxonomy" id="46162"/>
    <lineage>
        <taxon>Bacteria</taxon>
        <taxon>Bacillati</taxon>
        <taxon>Actinomycetota</taxon>
        <taxon>Actinomycetes</taxon>
        <taxon>Streptosporangiales</taxon>
        <taxon>Thermomonosporaceae</taxon>
        <taxon>Actinocorallia</taxon>
    </lineage>
</organism>